<dbReference type="EMBL" id="JAKFFV010000004">
    <property type="protein sequence ID" value="MCF2498115.1"/>
    <property type="molecule type" value="Genomic_DNA"/>
</dbReference>
<dbReference type="AlphaFoldDB" id="A0A9X1TSJ1"/>
<keyword evidence="1" id="KW-0472">Membrane</keyword>
<name>A0A9X1TSJ1_9BACT</name>
<dbReference type="RefSeq" id="WP_235177309.1">
    <property type="nucleotide sequence ID" value="NZ_JAKFFV010000004.1"/>
</dbReference>
<comment type="caution">
    <text evidence="2">The sequence shown here is derived from an EMBL/GenBank/DDBJ whole genome shotgun (WGS) entry which is preliminary data.</text>
</comment>
<evidence type="ECO:0000313" key="3">
    <source>
        <dbReference type="Proteomes" id="UP001139411"/>
    </source>
</evidence>
<keyword evidence="1" id="KW-1133">Transmembrane helix</keyword>
<feature type="transmembrane region" description="Helical" evidence="1">
    <location>
        <begin position="44"/>
        <end position="63"/>
    </location>
</feature>
<evidence type="ECO:0000313" key="2">
    <source>
        <dbReference type="EMBL" id="MCF2498115.1"/>
    </source>
</evidence>
<evidence type="ECO:0008006" key="4">
    <source>
        <dbReference type="Google" id="ProtNLM"/>
    </source>
</evidence>
<gene>
    <name evidence="2" type="ORF">L0661_07340</name>
</gene>
<keyword evidence="1" id="KW-0812">Transmembrane</keyword>
<feature type="transmembrane region" description="Helical" evidence="1">
    <location>
        <begin position="12"/>
        <end position="32"/>
    </location>
</feature>
<feature type="transmembrane region" description="Helical" evidence="1">
    <location>
        <begin position="536"/>
        <end position="552"/>
    </location>
</feature>
<proteinExistence type="predicted"/>
<accession>A0A9X1TSJ1</accession>
<organism evidence="2 3">
    <name type="scientific">Dyadobacter chenhuakuii</name>
    <dbReference type="NCBI Taxonomy" id="2909339"/>
    <lineage>
        <taxon>Bacteria</taxon>
        <taxon>Pseudomonadati</taxon>
        <taxon>Bacteroidota</taxon>
        <taxon>Cytophagia</taxon>
        <taxon>Cytophagales</taxon>
        <taxon>Spirosomataceae</taxon>
        <taxon>Dyadobacter</taxon>
    </lineage>
</organism>
<protein>
    <recommendedName>
        <fullName evidence="4">Aerotolerance regulator N-terminal domain-containing protein</fullName>
    </recommendedName>
</protein>
<reference evidence="2" key="1">
    <citation type="submission" date="2022-01" db="EMBL/GenBank/DDBJ databases">
        <title>Novel species in genus Dyadobacter.</title>
        <authorList>
            <person name="Ma C."/>
        </authorList>
    </citation>
    <scope>NUCLEOTIDE SEQUENCE</scope>
    <source>
        <strain evidence="2">CY357</strain>
    </source>
</reference>
<evidence type="ECO:0000256" key="1">
    <source>
        <dbReference type="SAM" id="Phobius"/>
    </source>
</evidence>
<sequence>MIQFDFNWSEPLNLIILALALLLLPLQLWRILRAKKDNRLIPRHWLRLSLNVLLWLAVVAFIIRPYLLKKAETVTGFIVGDDIPSSYANALTDSINSLKKTVSSDIKSARFDTLILAGQDFQPEIFNTILQAAPKRIQWIPYLPEDKWQQLHWKGLVRKGEMQVVQGNVLSSKPQVLKLKYGDNVLDSIALQKGFNQFRLQFPVFTGERTLIELAMDGEIRDTIRFYARPSQKFTFQFLLDSPDFESRALANWLGKAGHAVIYAATLSKNIRSQETINRAKNPDVVVTDAGNVNNKLVKKVLAAGKSVLFINVTKPDDEIKAINASLGTQLKVRRISVEESVLVSPGLTALPFRFVPGNRYFTSGTLPIAVERIRGRVGVSLLNETFPLQLAGDSAAYQKVWDAILAPVVPATTNNIQVQAPLFEGVDTEVTFNGFSKIPNFLKIGSDSVFLSTSPINEGSAKAFFKPTETGWISSRDSLKMEMFVENQATAGDLYNTARLTNFIIIYNSLQKKLRNETGISSQHSNEVKQKLPDWMWFALIIVCFLAVWIERKL</sequence>
<dbReference type="Proteomes" id="UP001139411">
    <property type="component" value="Unassembled WGS sequence"/>
</dbReference>